<name>A0A813FQ07_POLGL</name>
<dbReference type="AlphaFoldDB" id="A0A813FQ07"/>
<dbReference type="Proteomes" id="UP000654075">
    <property type="component" value="Unassembled WGS sequence"/>
</dbReference>
<comment type="caution">
    <text evidence="1">The sequence shown here is derived from an EMBL/GenBank/DDBJ whole genome shotgun (WGS) entry which is preliminary data.</text>
</comment>
<evidence type="ECO:0000313" key="2">
    <source>
        <dbReference type="Proteomes" id="UP000654075"/>
    </source>
</evidence>
<gene>
    <name evidence="1" type="ORF">PGLA1383_LOCUS30255</name>
</gene>
<keyword evidence="2" id="KW-1185">Reference proteome</keyword>
<accession>A0A813FQ07</accession>
<proteinExistence type="predicted"/>
<dbReference type="EMBL" id="CAJNNV010025121">
    <property type="protein sequence ID" value="CAE8612458.1"/>
    <property type="molecule type" value="Genomic_DNA"/>
</dbReference>
<sequence length="191" mass="20974">MMGGMGEEEVYQLKLDIPATTKKIAVVEEEEEFPEEQVIVSAKAAFVADAEEDAEAEAQEEVDFSDPFAMMGGMGEEEVYQLKLDIPATTKKIAVVEEEEEFPEEQVIVSAKAAFVADAEEDAEAEAQEEVDFSDPFAMMGGMGEEEVYQLKLDIPATTKKIAVVEEEEEFPEEQVIVSAKAAFVADAEED</sequence>
<reference evidence="1" key="1">
    <citation type="submission" date="2021-02" db="EMBL/GenBank/DDBJ databases">
        <authorList>
            <person name="Dougan E. K."/>
            <person name="Rhodes N."/>
            <person name="Thang M."/>
            <person name="Chan C."/>
        </authorList>
    </citation>
    <scope>NUCLEOTIDE SEQUENCE</scope>
</reference>
<evidence type="ECO:0000313" key="1">
    <source>
        <dbReference type="EMBL" id="CAE8612458.1"/>
    </source>
</evidence>
<organism evidence="1 2">
    <name type="scientific">Polarella glacialis</name>
    <name type="common">Dinoflagellate</name>
    <dbReference type="NCBI Taxonomy" id="89957"/>
    <lineage>
        <taxon>Eukaryota</taxon>
        <taxon>Sar</taxon>
        <taxon>Alveolata</taxon>
        <taxon>Dinophyceae</taxon>
        <taxon>Suessiales</taxon>
        <taxon>Suessiaceae</taxon>
        <taxon>Polarella</taxon>
    </lineage>
</organism>
<protein>
    <submittedName>
        <fullName evidence="1">Uncharacterized protein</fullName>
    </submittedName>
</protein>